<name>A0A0D2WSU1_CAPO3</name>
<organism evidence="1 2">
    <name type="scientific">Capsaspora owczarzaki (strain ATCC 30864)</name>
    <dbReference type="NCBI Taxonomy" id="595528"/>
    <lineage>
        <taxon>Eukaryota</taxon>
        <taxon>Filasterea</taxon>
        <taxon>Capsaspora</taxon>
    </lineage>
</organism>
<proteinExistence type="predicted"/>
<protein>
    <submittedName>
        <fullName evidence="1">Uncharacterized protein</fullName>
    </submittedName>
</protein>
<dbReference type="Proteomes" id="UP000008743">
    <property type="component" value="Unassembled WGS sequence"/>
</dbReference>
<gene>
    <name evidence="1" type="ORF">CAOG_009919</name>
</gene>
<evidence type="ECO:0000313" key="1">
    <source>
        <dbReference type="EMBL" id="KJE95380.1"/>
    </source>
</evidence>
<dbReference type="EMBL" id="KE346369">
    <property type="protein sequence ID" value="KJE95380.1"/>
    <property type="molecule type" value="Genomic_DNA"/>
</dbReference>
<reference evidence="2" key="1">
    <citation type="submission" date="2011-02" db="EMBL/GenBank/DDBJ databases">
        <title>The Genome Sequence of Capsaspora owczarzaki ATCC 30864.</title>
        <authorList>
            <person name="Russ C."/>
            <person name="Cuomo C."/>
            <person name="Burger G."/>
            <person name="Gray M.W."/>
            <person name="Holland P.W.H."/>
            <person name="King N."/>
            <person name="Lang F.B.F."/>
            <person name="Roger A.J."/>
            <person name="Ruiz-Trillo I."/>
            <person name="Young S.K."/>
            <person name="Zeng Q."/>
            <person name="Gargeya S."/>
            <person name="Alvarado L."/>
            <person name="Berlin A."/>
            <person name="Chapman S.B."/>
            <person name="Chen Z."/>
            <person name="Freedman E."/>
            <person name="Gellesch M."/>
            <person name="Goldberg J."/>
            <person name="Griggs A."/>
            <person name="Gujja S."/>
            <person name="Heilman E."/>
            <person name="Heiman D."/>
            <person name="Howarth C."/>
            <person name="Mehta T."/>
            <person name="Neiman D."/>
            <person name="Pearson M."/>
            <person name="Roberts A."/>
            <person name="Saif S."/>
            <person name="Shea T."/>
            <person name="Shenoy N."/>
            <person name="Sisk P."/>
            <person name="Stolte C."/>
            <person name="Sykes S."/>
            <person name="White J."/>
            <person name="Yandava C."/>
            <person name="Haas B."/>
            <person name="Nusbaum C."/>
            <person name="Birren B."/>
        </authorList>
    </citation>
    <scope>NUCLEOTIDE SEQUENCE</scope>
    <source>
        <strain evidence="2">ATCC 30864</strain>
    </source>
</reference>
<sequence length="138" mass="15111">MRRAAVKTGRAGVRTRRAAVMGRRRPSTAASKLKRAAGFIALRQAVATAWRRPAVATATRRTAAATAMRRLAATALRHGGDKKMSDLPIPKVPNRFCSIDSTDQTAGALLEFRSELKFIGELARWRAWHEAGCCGRPR</sequence>
<keyword evidence="2" id="KW-1185">Reference proteome</keyword>
<dbReference type="InParanoid" id="A0A0D2WSU1"/>
<evidence type="ECO:0000313" key="2">
    <source>
        <dbReference type="Proteomes" id="UP000008743"/>
    </source>
</evidence>
<accession>A0A0D2WSU1</accession>
<dbReference type="AlphaFoldDB" id="A0A0D2WSU1"/>